<reference evidence="9" key="2">
    <citation type="submission" date="2022-03" db="EMBL/GenBank/DDBJ databases">
        <title>Draft title - Genomic analysis of global carrot germplasm unveils the trajectory of domestication and the origin of high carotenoid orange carrot.</title>
        <authorList>
            <person name="Iorizzo M."/>
            <person name="Ellison S."/>
            <person name="Senalik D."/>
            <person name="Macko-Podgorni A."/>
            <person name="Grzebelus D."/>
            <person name="Bostan H."/>
            <person name="Rolling W."/>
            <person name="Curaba J."/>
            <person name="Simon P."/>
        </authorList>
    </citation>
    <scope>NUCLEOTIDE SEQUENCE</scope>
    <source>
        <tissue evidence="9">Leaf</tissue>
    </source>
</reference>
<evidence type="ECO:0000256" key="1">
    <source>
        <dbReference type="ARBA" id="ARBA00000707"/>
    </source>
</evidence>
<dbReference type="InterPro" id="IPR029346">
    <property type="entry name" value="USP_C"/>
</dbReference>
<dbReference type="EMBL" id="CP093348">
    <property type="protein sequence ID" value="WOH04080.1"/>
    <property type="molecule type" value="Genomic_DNA"/>
</dbReference>
<proteinExistence type="inferred from homology"/>
<protein>
    <recommendedName>
        <fullName evidence="3">ubiquitinyl hydrolase 1</fullName>
        <ecNumber evidence="3">3.4.19.12</ecNumber>
    </recommendedName>
</protein>
<sequence>MTVAVGRIYFGPSRAYIVWAFSSSVSSLDLPVWPISFIPRLLVSAGFKIGRLITLLNGLMLNYRSKLHTYDNVTERVARNLGLEDPSKIRLIPHNSYSFLFFSEYISDIQYYEVLDTPLPELQCLKTLKFTFHHATKDEVFIHNVRLPNQSTIGDVLSEIKTKVDLVGTSIYGVVQLAFLQISYYMHRFGGALRALHFRPLN</sequence>
<dbReference type="EC" id="3.4.19.12" evidence="3"/>
<dbReference type="Pfam" id="PF14533">
    <property type="entry name" value="USP7_C2"/>
    <property type="match status" value="1"/>
</dbReference>
<comment type="catalytic activity">
    <reaction evidence="1">
        <text>Thiol-dependent hydrolysis of ester, thioester, amide, peptide and isopeptide bonds formed by the C-terminal Gly of ubiquitin (a 76-residue protein attached to proteins as an intracellular targeting signal).</text>
        <dbReference type="EC" id="3.4.19.12"/>
    </reaction>
</comment>
<evidence type="ECO:0000256" key="5">
    <source>
        <dbReference type="ARBA" id="ARBA00022786"/>
    </source>
</evidence>
<dbReference type="Proteomes" id="UP000077755">
    <property type="component" value="Chromosome 6"/>
</dbReference>
<reference evidence="9" key="1">
    <citation type="journal article" date="2016" name="Nat. Genet.">
        <title>A high-quality carrot genome assembly provides new insights into carotenoid accumulation and asterid genome evolution.</title>
        <authorList>
            <person name="Iorizzo M."/>
            <person name="Ellison S."/>
            <person name="Senalik D."/>
            <person name="Zeng P."/>
            <person name="Satapoomin P."/>
            <person name="Huang J."/>
            <person name="Bowman M."/>
            <person name="Iovene M."/>
            <person name="Sanseverino W."/>
            <person name="Cavagnaro P."/>
            <person name="Yildiz M."/>
            <person name="Macko-Podgorni A."/>
            <person name="Moranska E."/>
            <person name="Grzebelus E."/>
            <person name="Grzebelus D."/>
            <person name="Ashrafi H."/>
            <person name="Zheng Z."/>
            <person name="Cheng S."/>
            <person name="Spooner D."/>
            <person name="Van Deynze A."/>
            <person name="Simon P."/>
        </authorList>
    </citation>
    <scope>NUCLEOTIDE SEQUENCE</scope>
    <source>
        <tissue evidence="9">Leaf</tissue>
    </source>
</reference>
<keyword evidence="4" id="KW-0645">Protease</keyword>
<evidence type="ECO:0000256" key="6">
    <source>
        <dbReference type="ARBA" id="ARBA00022801"/>
    </source>
</evidence>
<dbReference type="GO" id="GO:0004843">
    <property type="term" value="F:cysteine-type deubiquitinase activity"/>
    <property type="evidence" value="ECO:0007669"/>
    <property type="project" value="UniProtKB-EC"/>
</dbReference>
<keyword evidence="5" id="KW-0833">Ubl conjugation pathway</keyword>
<keyword evidence="7" id="KW-0788">Thiol protease</keyword>
<evidence type="ECO:0000256" key="3">
    <source>
        <dbReference type="ARBA" id="ARBA00012759"/>
    </source>
</evidence>
<evidence type="ECO:0000259" key="8">
    <source>
        <dbReference type="Pfam" id="PF14533"/>
    </source>
</evidence>
<evidence type="ECO:0000313" key="10">
    <source>
        <dbReference type="Proteomes" id="UP000077755"/>
    </source>
</evidence>
<accession>A0AAF0X9S3</accession>
<keyword evidence="10" id="KW-1185">Reference proteome</keyword>
<feature type="domain" description="Ubiquitin carboxyl-terminal hydrolase C-terminal" evidence="8">
    <location>
        <begin position="111"/>
        <end position="166"/>
    </location>
</feature>
<evidence type="ECO:0000256" key="2">
    <source>
        <dbReference type="ARBA" id="ARBA00009085"/>
    </source>
</evidence>
<organism evidence="9 10">
    <name type="scientific">Daucus carota subsp. sativus</name>
    <name type="common">Carrot</name>
    <dbReference type="NCBI Taxonomy" id="79200"/>
    <lineage>
        <taxon>Eukaryota</taxon>
        <taxon>Viridiplantae</taxon>
        <taxon>Streptophyta</taxon>
        <taxon>Embryophyta</taxon>
        <taxon>Tracheophyta</taxon>
        <taxon>Spermatophyta</taxon>
        <taxon>Magnoliopsida</taxon>
        <taxon>eudicotyledons</taxon>
        <taxon>Gunneridae</taxon>
        <taxon>Pentapetalae</taxon>
        <taxon>asterids</taxon>
        <taxon>campanulids</taxon>
        <taxon>Apiales</taxon>
        <taxon>Apiaceae</taxon>
        <taxon>Apioideae</taxon>
        <taxon>Scandiceae</taxon>
        <taxon>Daucinae</taxon>
        <taxon>Daucus</taxon>
        <taxon>Daucus sect. Daucus</taxon>
    </lineage>
</organism>
<evidence type="ECO:0000256" key="4">
    <source>
        <dbReference type="ARBA" id="ARBA00022670"/>
    </source>
</evidence>
<dbReference type="GO" id="GO:0006508">
    <property type="term" value="P:proteolysis"/>
    <property type="evidence" value="ECO:0007669"/>
    <property type="project" value="UniProtKB-KW"/>
</dbReference>
<evidence type="ECO:0000256" key="7">
    <source>
        <dbReference type="ARBA" id="ARBA00022807"/>
    </source>
</evidence>
<name>A0AAF0X9S3_DAUCS</name>
<keyword evidence="6" id="KW-0378">Hydrolase</keyword>
<dbReference type="AlphaFoldDB" id="A0AAF0X9S3"/>
<comment type="similarity">
    <text evidence="2">Belongs to the peptidase C19 family.</text>
</comment>
<gene>
    <name evidence="9" type="ORF">DCAR_0623486</name>
</gene>
<evidence type="ECO:0000313" key="9">
    <source>
        <dbReference type="EMBL" id="WOH04080.1"/>
    </source>
</evidence>